<dbReference type="RefSeq" id="WP_216338962.1">
    <property type="nucleotide sequence ID" value="NZ_JAHLEM010000002.1"/>
</dbReference>
<dbReference type="Proteomes" id="UP000720508">
    <property type="component" value="Unassembled WGS sequence"/>
</dbReference>
<comment type="caution">
    <text evidence="1">The sequence shown here is derived from an EMBL/GenBank/DDBJ whole genome shotgun (WGS) entry which is preliminary data.</text>
</comment>
<evidence type="ECO:0000313" key="2">
    <source>
        <dbReference type="Proteomes" id="UP000720508"/>
    </source>
</evidence>
<reference evidence="1 2" key="1">
    <citation type="submission" date="2021-06" db="EMBL/GenBank/DDBJ databases">
        <authorList>
            <person name="Pan X."/>
        </authorList>
    </citation>
    <scope>NUCLEOTIDE SEQUENCE [LARGE SCALE GENOMIC DNA]</scope>
    <source>
        <strain evidence="1 2">4503</strain>
    </source>
</reference>
<evidence type="ECO:0000313" key="1">
    <source>
        <dbReference type="EMBL" id="MBU3862612.1"/>
    </source>
</evidence>
<organism evidence="1 2">
    <name type="scientific">Streptomyces niphimycinicus</name>
    <dbReference type="NCBI Taxonomy" id="2842201"/>
    <lineage>
        <taxon>Bacteria</taxon>
        <taxon>Bacillati</taxon>
        <taxon>Actinomycetota</taxon>
        <taxon>Actinomycetes</taxon>
        <taxon>Kitasatosporales</taxon>
        <taxon>Streptomycetaceae</taxon>
        <taxon>Streptomyces</taxon>
    </lineage>
</organism>
<sequence>MGVDRAVTAGDLGVFGSLMGGVMPRPQRADRSTSALASVDAAVARARHDAVDMLGA</sequence>
<gene>
    <name evidence="1" type="ORF">KN815_00305</name>
</gene>
<name>A0ABS6C6U7_9ACTN</name>
<dbReference type="EMBL" id="JAHLEM010000002">
    <property type="protein sequence ID" value="MBU3862612.1"/>
    <property type="molecule type" value="Genomic_DNA"/>
</dbReference>
<accession>A0ABS6C6U7</accession>
<protein>
    <submittedName>
        <fullName evidence="1">Uncharacterized protein</fullName>
    </submittedName>
</protein>
<keyword evidence="2" id="KW-1185">Reference proteome</keyword>
<proteinExistence type="predicted"/>